<evidence type="ECO:0000313" key="2">
    <source>
        <dbReference type="Proteomes" id="UP000321863"/>
    </source>
</evidence>
<reference evidence="1 2" key="1">
    <citation type="submission" date="2019-07" db="EMBL/GenBank/DDBJ databases">
        <title>Whole genome shotgun sequence of Chryseobacterium hagamense NBRC 105253.</title>
        <authorList>
            <person name="Hosoyama A."/>
            <person name="Uohara A."/>
            <person name="Ohji S."/>
            <person name="Ichikawa N."/>
        </authorList>
    </citation>
    <scope>NUCLEOTIDE SEQUENCE [LARGE SCALE GENOMIC DNA]</scope>
    <source>
        <strain evidence="1 2">NBRC 105253</strain>
    </source>
</reference>
<accession>A0A511YJY9</accession>
<sequence>MCSKKENEKEIQNIKNCRNSDHPWVPAEFLVEEIRGAGDYGQSDFCKDE</sequence>
<name>A0A511YJY9_9FLAO</name>
<gene>
    <name evidence="1" type="ORF">CHA01nite_12510</name>
</gene>
<protein>
    <submittedName>
        <fullName evidence="1">Uncharacterized protein</fullName>
    </submittedName>
</protein>
<proteinExistence type="predicted"/>
<dbReference type="AlphaFoldDB" id="A0A511YJY9"/>
<comment type="caution">
    <text evidence="1">The sequence shown here is derived from an EMBL/GenBank/DDBJ whole genome shotgun (WGS) entry which is preliminary data.</text>
</comment>
<keyword evidence="2" id="KW-1185">Reference proteome</keyword>
<organism evidence="1 2">
    <name type="scientific">Chryseobacterium hagamense</name>
    <dbReference type="NCBI Taxonomy" id="395935"/>
    <lineage>
        <taxon>Bacteria</taxon>
        <taxon>Pseudomonadati</taxon>
        <taxon>Bacteroidota</taxon>
        <taxon>Flavobacteriia</taxon>
        <taxon>Flavobacteriales</taxon>
        <taxon>Weeksellaceae</taxon>
        <taxon>Chryseobacterium group</taxon>
        <taxon>Chryseobacterium</taxon>
    </lineage>
</organism>
<dbReference type="Proteomes" id="UP000321863">
    <property type="component" value="Unassembled WGS sequence"/>
</dbReference>
<evidence type="ECO:0000313" key="1">
    <source>
        <dbReference type="EMBL" id="GEN75511.1"/>
    </source>
</evidence>
<dbReference type="EMBL" id="BJYJ01000004">
    <property type="protein sequence ID" value="GEN75511.1"/>
    <property type="molecule type" value="Genomic_DNA"/>
</dbReference>